<feature type="region of interest" description="Disordered" evidence="1">
    <location>
        <begin position="75"/>
        <end position="94"/>
    </location>
</feature>
<feature type="region of interest" description="Disordered" evidence="1">
    <location>
        <begin position="164"/>
        <end position="258"/>
    </location>
</feature>
<feature type="region of interest" description="Disordered" evidence="1">
    <location>
        <begin position="296"/>
        <end position="330"/>
    </location>
</feature>
<accession>A0A3E2HJB6</accession>
<feature type="compositionally biased region" description="Polar residues" evidence="1">
    <location>
        <begin position="236"/>
        <end position="258"/>
    </location>
</feature>
<gene>
    <name evidence="2" type="ORF">B7463_g3176</name>
</gene>
<keyword evidence="3" id="KW-1185">Reference proteome</keyword>
<feature type="region of interest" description="Disordered" evidence="1">
    <location>
        <begin position="107"/>
        <end position="140"/>
    </location>
</feature>
<feature type="non-terminal residue" evidence="2">
    <location>
        <position position="1"/>
    </location>
</feature>
<feature type="non-terminal residue" evidence="2">
    <location>
        <position position="802"/>
    </location>
</feature>
<feature type="compositionally biased region" description="Basic residues" evidence="1">
    <location>
        <begin position="81"/>
        <end position="91"/>
    </location>
</feature>
<dbReference type="PANTHER" id="PTHR19446">
    <property type="entry name" value="REVERSE TRANSCRIPTASES"/>
    <property type="match status" value="1"/>
</dbReference>
<evidence type="ECO:0000256" key="1">
    <source>
        <dbReference type="SAM" id="MobiDB-lite"/>
    </source>
</evidence>
<dbReference type="Gene3D" id="3.60.10.10">
    <property type="entry name" value="Endonuclease/exonuclease/phosphatase"/>
    <property type="match status" value="1"/>
</dbReference>
<dbReference type="Proteomes" id="UP000258309">
    <property type="component" value="Unassembled WGS sequence"/>
</dbReference>
<feature type="compositionally biased region" description="Low complexity" evidence="1">
    <location>
        <begin position="206"/>
        <end position="231"/>
    </location>
</feature>
<name>A0A3E2HJB6_SCYLI</name>
<protein>
    <recommendedName>
        <fullName evidence="4">Reverse transcriptase domain-containing protein</fullName>
    </recommendedName>
</protein>
<dbReference type="STRING" id="5539.A0A3E2HJB6"/>
<comment type="caution">
    <text evidence="2">The sequence shown here is derived from an EMBL/GenBank/DDBJ whole genome shotgun (WGS) entry which is preliminary data.</text>
</comment>
<evidence type="ECO:0000313" key="3">
    <source>
        <dbReference type="Proteomes" id="UP000258309"/>
    </source>
</evidence>
<dbReference type="OrthoDB" id="5244787at2759"/>
<evidence type="ECO:0000313" key="2">
    <source>
        <dbReference type="EMBL" id="RFU33141.1"/>
    </source>
</evidence>
<proteinExistence type="predicted"/>
<dbReference type="EMBL" id="NCSJ02000040">
    <property type="protein sequence ID" value="RFU33141.1"/>
    <property type="molecule type" value="Genomic_DNA"/>
</dbReference>
<evidence type="ECO:0008006" key="4">
    <source>
        <dbReference type="Google" id="ProtNLM"/>
    </source>
</evidence>
<dbReference type="AlphaFoldDB" id="A0A3E2HJB6"/>
<sequence length="802" mass="89005">MQTLRSNKGSFYGRVTGRGPRDTAKNAKPYNAMDTTDMTILWSPAPGNQQERSHQIQVPTMQRMTPSMVSKLRPQKEGHKQYHGSQKRAHGKPYFPVVNVTPGVSEVSANKHSDSTPTEEAQEPGGVQINEEEEPQRASKRMEALGDGNLVAVPRLRIRGGNTPAVIGRKRKATEGQAMPDITEEAVEPSQGVQEIQEGDEGSGVASKSDSHQSSSTSATETSSSATSSQAEGMETRSSAKQALGLTQGQPKRSNSGITYNVQKSYGTMSALLSDKASRDFNIIAIQEPWLSKTKEPWVTHNPSKDRFQVRQATTRRRANRSSNNSQQPATGTCIDLVWATQEIQDRIYTYKVEKRLDHASDHLPVATMIDIEPRAPPATLKKAFTKLDPELLKRAVKENLPEVQDICTTAEVDLAVAKIIETLNKGIEESVPKVKITRFSRPGFDDNAKDAIRELKKANRRKQLNPTADNFKAFQEAKDKRDKAISKCNRQIHQKLVSEEGWHYGTMAEDLEGKCEAFRETLFPKPPEWPKITEWEVTEALRYVPPDKAPGEDDIPNRVLKTVAEELAPTLTELFNASLRLGYCLEHFRKSVTVILRKPGKPDYSSPKAYRPIALMNTLVEENGAQFRAVTKGGYIDDVGILAEGKDTTETVALLATIAQDCEEVYLESYNGRDPEAVQRSSTAYKEKEDATALNALQKRALCVATGVFRTTALVALEKETYTMGIEPHLLRLSTISVARLMMSPAYKALVATGIVRKAGVHPLSKKLSPLQRLEVKLKEKLDSEIGQVEPLTHHVVPPWW</sequence>
<feature type="compositionally biased region" description="Basic and acidic residues" evidence="1">
    <location>
        <begin position="296"/>
        <end position="309"/>
    </location>
</feature>
<organism evidence="2 3">
    <name type="scientific">Scytalidium lignicola</name>
    <name type="common">Hyphomycete</name>
    <dbReference type="NCBI Taxonomy" id="5539"/>
    <lineage>
        <taxon>Eukaryota</taxon>
        <taxon>Fungi</taxon>
        <taxon>Dikarya</taxon>
        <taxon>Ascomycota</taxon>
        <taxon>Pezizomycotina</taxon>
        <taxon>Leotiomycetes</taxon>
        <taxon>Leotiomycetes incertae sedis</taxon>
        <taxon>Scytalidium</taxon>
    </lineage>
</organism>
<feature type="region of interest" description="Disordered" evidence="1">
    <location>
        <begin position="1"/>
        <end position="29"/>
    </location>
</feature>
<reference evidence="2 3" key="1">
    <citation type="submission" date="2018-05" db="EMBL/GenBank/DDBJ databases">
        <title>Draft genome sequence of Scytalidium lignicola DSM 105466, a ubiquitous saprotrophic fungus.</title>
        <authorList>
            <person name="Buettner E."/>
            <person name="Gebauer A.M."/>
            <person name="Hofrichter M."/>
            <person name="Liers C."/>
            <person name="Kellner H."/>
        </authorList>
    </citation>
    <scope>NUCLEOTIDE SEQUENCE [LARGE SCALE GENOMIC DNA]</scope>
    <source>
        <strain evidence="2 3">DSM 105466</strain>
    </source>
</reference>
<dbReference type="InterPro" id="IPR036691">
    <property type="entry name" value="Endo/exonu/phosph_ase_sf"/>
</dbReference>